<dbReference type="EMBL" id="LT629801">
    <property type="protein sequence ID" value="SDU95592.1"/>
    <property type="molecule type" value="Genomic_DNA"/>
</dbReference>
<dbReference type="Proteomes" id="UP000182085">
    <property type="component" value="Chromosome I"/>
</dbReference>
<organism evidence="1 2">
    <name type="scientific">Pseudomonas rhodesiae</name>
    <dbReference type="NCBI Taxonomy" id="76760"/>
    <lineage>
        <taxon>Bacteria</taxon>
        <taxon>Pseudomonadati</taxon>
        <taxon>Pseudomonadota</taxon>
        <taxon>Gammaproteobacteria</taxon>
        <taxon>Pseudomonadales</taxon>
        <taxon>Pseudomonadaceae</taxon>
        <taxon>Pseudomonas</taxon>
    </lineage>
</organism>
<proteinExistence type="predicted"/>
<sequence length="179" mass="19582">MPCAGLRSSPLTIKASLSQAVFSSRTCRYHASMAPVQVDPAILAHFCGHATEQGKVLAPRLIDEKIYQNTPTYDMHDHEGDEIVEIPLPDLAQQGDKVYCTVVIEQCSGKPAFYTVAYDYALTADDIASGERLTFPIARGWLARQKPRYESITCQAAWITNGLPAQLPAEVGNPDEETG</sequence>
<evidence type="ECO:0000313" key="1">
    <source>
        <dbReference type="EMBL" id="SDU95592.1"/>
    </source>
</evidence>
<reference evidence="1 2" key="1">
    <citation type="submission" date="2016-10" db="EMBL/GenBank/DDBJ databases">
        <authorList>
            <person name="Varghese N."/>
            <person name="Submissions S."/>
        </authorList>
    </citation>
    <scope>NUCLEOTIDE SEQUENCE [LARGE SCALE GENOMIC DNA]</scope>
    <source>
        <strain evidence="1 2">BS2777</strain>
    </source>
</reference>
<accession>A0AAE8HA33</accession>
<protein>
    <submittedName>
        <fullName evidence="1">Uncharacterized protein</fullName>
    </submittedName>
</protein>
<keyword evidence="2" id="KW-1185">Reference proteome</keyword>
<evidence type="ECO:0000313" key="2">
    <source>
        <dbReference type="Proteomes" id="UP000182085"/>
    </source>
</evidence>
<gene>
    <name evidence="1" type="ORF">SAMN04490209_1138</name>
</gene>
<name>A0AAE8HA33_9PSED</name>
<dbReference type="AlphaFoldDB" id="A0AAE8HA33"/>